<evidence type="ECO:0000313" key="9">
    <source>
        <dbReference type="EMBL" id="KAK5200567.1"/>
    </source>
</evidence>
<comment type="subcellular location">
    <subcellularLocation>
        <location evidence="1">Membrane</location>
        <topology evidence="1">Multi-pass membrane protein</topology>
    </subcellularLocation>
</comment>
<keyword evidence="3 7" id="KW-0812">Transmembrane</keyword>
<feature type="transmembrane region" description="Helical" evidence="7">
    <location>
        <begin position="90"/>
        <end position="115"/>
    </location>
</feature>
<dbReference type="Pfam" id="PF07690">
    <property type="entry name" value="MFS_1"/>
    <property type="match status" value="1"/>
</dbReference>
<comment type="caution">
    <text evidence="9">The sequence shown here is derived from an EMBL/GenBank/DDBJ whole genome shotgun (WGS) entry which is preliminary data.</text>
</comment>
<evidence type="ECO:0000256" key="5">
    <source>
        <dbReference type="ARBA" id="ARBA00023136"/>
    </source>
</evidence>
<evidence type="ECO:0000256" key="7">
    <source>
        <dbReference type="SAM" id="Phobius"/>
    </source>
</evidence>
<feature type="transmembrane region" description="Helical" evidence="7">
    <location>
        <begin position="127"/>
        <end position="146"/>
    </location>
</feature>
<gene>
    <name evidence="9" type="ORF">LTR16_005683</name>
</gene>
<evidence type="ECO:0000313" key="10">
    <source>
        <dbReference type="Proteomes" id="UP001357485"/>
    </source>
</evidence>
<proteinExistence type="inferred from homology"/>
<dbReference type="EMBL" id="JAVRRA010017361">
    <property type="protein sequence ID" value="KAK5200567.1"/>
    <property type="molecule type" value="Genomic_DNA"/>
</dbReference>
<evidence type="ECO:0000256" key="1">
    <source>
        <dbReference type="ARBA" id="ARBA00004141"/>
    </source>
</evidence>
<keyword evidence="10" id="KW-1185">Reference proteome</keyword>
<dbReference type="PRINTS" id="PR01036">
    <property type="entry name" value="TCRTETB"/>
</dbReference>
<sequence>MASTEENRFEMETIKRGEAEAEAGPGAAHATGSSENMASVEKTSRYRPVSDTLTLTNAPSDDKSETPPPDEEKQLPVETPPEEGRSKGKIAVIMFALGMAVFLAALDVTIITTALPTISEHFHSSAGYTWIGSAYLLGNAASTPSWGKISDIWGRKPILLMANIVFMIGSLIAALSVSIGMLITARAIQGIGGGGLVVLVNICISDLFSMRNRSVYFGVIGMVWALASAVGPLIGGAFTQKVSWRWCFYINLPLDGLAFFIILLFLDLKTPKTPLVDGIKAIDWIGSLTI</sequence>
<comment type="similarity">
    <text evidence="2">Belongs to the major facilitator superfamily. TCR/Tet family.</text>
</comment>
<dbReference type="PANTHER" id="PTHR23501">
    <property type="entry name" value="MAJOR FACILITATOR SUPERFAMILY"/>
    <property type="match status" value="1"/>
</dbReference>
<evidence type="ECO:0000256" key="6">
    <source>
        <dbReference type="SAM" id="MobiDB-lite"/>
    </source>
</evidence>
<keyword evidence="5 7" id="KW-0472">Membrane</keyword>
<evidence type="ECO:0000256" key="2">
    <source>
        <dbReference type="ARBA" id="ARBA00007520"/>
    </source>
</evidence>
<name>A0ABR0LNN1_9PEZI</name>
<feature type="compositionally biased region" description="Basic and acidic residues" evidence="6">
    <location>
        <begin position="1"/>
        <end position="19"/>
    </location>
</feature>
<evidence type="ECO:0000259" key="8">
    <source>
        <dbReference type="PROSITE" id="PS50850"/>
    </source>
</evidence>
<dbReference type="Gene3D" id="1.20.1720.10">
    <property type="entry name" value="Multidrug resistance protein D"/>
    <property type="match status" value="1"/>
</dbReference>
<dbReference type="PANTHER" id="PTHR23501:SF102">
    <property type="entry name" value="DRUG TRANSPORTER, PUTATIVE (AFU_ORTHOLOGUE AFUA_3G08530)-RELATED"/>
    <property type="match status" value="1"/>
</dbReference>
<dbReference type="InterPro" id="IPR011701">
    <property type="entry name" value="MFS"/>
</dbReference>
<accession>A0ABR0LNN1</accession>
<feature type="transmembrane region" description="Helical" evidence="7">
    <location>
        <begin position="215"/>
        <end position="234"/>
    </location>
</feature>
<dbReference type="InterPro" id="IPR036259">
    <property type="entry name" value="MFS_trans_sf"/>
</dbReference>
<dbReference type="PROSITE" id="PS50850">
    <property type="entry name" value="MFS"/>
    <property type="match status" value="1"/>
</dbReference>
<organism evidence="9 10">
    <name type="scientific">Cryomyces antarcticus</name>
    <dbReference type="NCBI Taxonomy" id="329879"/>
    <lineage>
        <taxon>Eukaryota</taxon>
        <taxon>Fungi</taxon>
        <taxon>Dikarya</taxon>
        <taxon>Ascomycota</taxon>
        <taxon>Pezizomycotina</taxon>
        <taxon>Dothideomycetes</taxon>
        <taxon>Dothideomycetes incertae sedis</taxon>
        <taxon>Cryomyces</taxon>
    </lineage>
</organism>
<reference evidence="9 10" key="1">
    <citation type="submission" date="2023-08" db="EMBL/GenBank/DDBJ databases">
        <title>Black Yeasts Isolated from many extreme environments.</title>
        <authorList>
            <person name="Coleine C."/>
            <person name="Stajich J.E."/>
            <person name="Selbmann L."/>
        </authorList>
    </citation>
    <scope>NUCLEOTIDE SEQUENCE [LARGE SCALE GENOMIC DNA]</scope>
    <source>
        <strain evidence="9 10">CCFEE 536</strain>
    </source>
</reference>
<feature type="transmembrane region" description="Helical" evidence="7">
    <location>
        <begin position="158"/>
        <end position="181"/>
    </location>
</feature>
<feature type="domain" description="Major facilitator superfamily (MFS) profile" evidence="8">
    <location>
        <begin position="93"/>
        <end position="290"/>
    </location>
</feature>
<evidence type="ECO:0000256" key="4">
    <source>
        <dbReference type="ARBA" id="ARBA00022989"/>
    </source>
</evidence>
<feature type="non-terminal residue" evidence="9">
    <location>
        <position position="290"/>
    </location>
</feature>
<feature type="transmembrane region" description="Helical" evidence="7">
    <location>
        <begin position="187"/>
        <end position="208"/>
    </location>
</feature>
<feature type="transmembrane region" description="Helical" evidence="7">
    <location>
        <begin position="246"/>
        <end position="266"/>
    </location>
</feature>
<keyword evidence="4 7" id="KW-1133">Transmembrane helix</keyword>
<evidence type="ECO:0000256" key="3">
    <source>
        <dbReference type="ARBA" id="ARBA00022692"/>
    </source>
</evidence>
<dbReference type="SUPFAM" id="SSF103473">
    <property type="entry name" value="MFS general substrate transporter"/>
    <property type="match status" value="1"/>
</dbReference>
<feature type="region of interest" description="Disordered" evidence="6">
    <location>
        <begin position="1"/>
        <end position="84"/>
    </location>
</feature>
<dbReference type="Proteomes" id="UP001357485">
    <property type="component" value="Unassembled WGS sequence"/>
</dbReference>
<feature type="compositionally biased region" description="Basic and acidic residues" evidence="6">
    <location>
        <begin position="60"/>
        <end position="75"/>
    </location>
</feature>
<dbReference type="InterPro" id="IPR020846">
    <property type="entry name" value="MFS_dom"/>
</dbReference>
<protein>
    <recommendedName>
        <fullName evidence="8">Major facilitator superfamily (MFS) profile domain-containing protein</fullName>
    </recommendedName>
</protein>